<dbReference type="InterPro" id="IPR011042">
    <property type="entry name" value="6-blade_b-propeller_TolB-like"/>
</dbReference>
<sequence length="383" mass="38809">MSSFRGRTGVRAGTVSLSLLIAATVLVTGCARFDDSASGPFTTEPTWKDADFGPEKRPSTTTAKPEGPCIDQSEGVVATCLDVTSGVVGLPDGTTGLVAEQKTGGIFKIDTQDPTPMPPAHVAPKIAQLDVDGSGDGGLEDITLSPTYSEDGLIYAYLTTPSDNRVVRIGEDGAAKPVLTGIPKGGTGNHGAIEFISETEMLVLTGDAGDAGGAANPGSLAGKLLRVTLSPGAPTQTEVVTSGIATAGDVCIGPGGTIWVTDRTPVEDRLRRVTPEGALVTGWTWTDHPGVSGCVAGADTVSVAMTEAKGLAIAAADKDTHAITVVPSLQYQNMWGRLNGASPGPSGSIWLATINKAPGGEPGPNDDRVILVAPSAQSGSGPD</sequence>
<dbReference type="Pfam" id="PF07995">
    <property type="entry name" value="GSDH"/>
    <property type="match status" value="1"/>
</dbReference>
<evidence type="ECO:0000256" key="2">
    <source>
        <dbReference type="SAM" id="SignalP"/>
    </source>
</evidence>
<keyword evidence="5" id="KW-1185">Reference proteome</keyword>
<name>A0ABS1MFE0_9NOCA</name>
<dbReference type="InterPro" id="IPR012938">
    <property type="entry name" value="Glc/Sorbosone_DH"/>
</dbReference>
<evidence type="ECO:0000259" key="3">
    <source>
        <dbReference type="Pfam" id="PF07995"/>
    </source>
</evidence>
<dbReference type="SUPFAM" id="SSF50952">
    <property type="entry name" value="Soluble quinoprotein glucose dehydrogenase"/>
    <property type="match status" value="1"/>
</dbReference>
<evidence type="ECO:0000313" key="4">
    <source>
        <dbReference type="EMBL" id="MBL1079337.1"/>
    </source>
</evidence>
<feature type="chain" id="PRO_5047093000" evidence="2">
    <location>
        <begin position="28"/>
        <end position="383"/>
    </location>
</feature>
<feature type="compositionally biased region" description="Basic and acidic residues" evidence="1">
    <location>
        <begin position="46"/>
        <end position="58"/>
    </location>
</feature>
<evidence type="ECO:0000313" key="5">
    <source>
        <dbReference type="Proteomes" id="UP000602198"/>
    </source>
</evidence>
<comment type="caution">
    <text evidence="4">The sequence shown here is derived from an EMBL/GenBank/DDBJ whole genome shotgun (WGS) entry which is preliminary data.</text>
</comment>
<dbReference type="Gene3D" id="2.120.10.30">
    <property type="entry name" value="TolB, C-terminal domain"/>
    <property type="match status" value="1"/>
</dbReference>
<dbReference type="PROSITE" id="PS51257">
    <property type="entry name" value="PROKAR_LIPOPROTEIN"/>
    <property type="match status" value="1"/>
</dbReference>
<accession>A0ABS1MFE0</accession>
<organism evidence="4 5">
    <name type="scientific">Nocardia acididurans</name>
    <dbReference type="NCBI Taxonomy" id="2802282"/>
    <lineage>
        <taxon>Bacteria</taxon>
        <taxon>Bacillati</taxon>
        <taxon>Actinomycetota</taxon>
        <taxon>Actinomycetes</taxon>
        <taxon>Mycobacteriales</taxon>
        <taxon>Nocardiaceae</taxon>
        <taxon>Nocardia</taxon>
    </lineage>
</organism>
<dbReference type="InterPro" id="IPR011041">
    <property type="entry name" value="Quinoprot_gluc/sorb_DH_b-prop"/>
</dbReference>
<feature type="region of interest" description="Disordered" evidence="1">
    <location>
        <begin position="37"/>
        <end position="69"/>
    </location>
</feature>
<evidence type="ECO:0000256" key="1">
    <source>
        <dbReference type="SAM" id="MobiDB-lite"/>
    </source>
</evidence>
<dbReference type="Proteomes" id="UP000602198">
    <property type="component" value="Unassembled WGS sequence"/>
</dbReference>
<proteinExistence type="predicted"/>
<reference evidence="4 5" key="1">
    <citation type="submission" date="2021-01" db="EMBL/GenBank/DDBJ databases">
        <title>WGS of actinomycetes isolated from Thailand.</title>
        <authorList>
            <person name="Thawai C."/>
        </authorList>
    </citation>
    <scope>NUCLEOTIDE SEQUENCE [LARGE SCALE GENOMIC DNA]</scope>
    <source>
        <strain evidence="4 5">LPG 2</strain>
    </source>
</reference>
<feature type="signal peptide" evidence="2">
    <location>
        <begin position="1"/>
        <end position="27"/>
    </location>
</feature>
<keyword evidence="2" id="KW-0732">Signal</keyword>
<dbReference type="EMBL" id="JAERRJ010000015">
    <property type="protein sequence ID" value="MBL1079337.1"/>
    <property type="molecule type" value="Genomic_DNA"/>
</dbReference>
<gene>
    <name evidence="4" type="ORF">JK358_33525</name>
</gene>
<feature type="region of interest" description="Disordered" evidence="1">
    <location>
        <begin position="357"/>
        <end position="383"/>
    </location>
</feature>
<feature type="domain" description="Glucose/Sorbosone dehydrogenase" evidence="3">
    <location>
        <begin position="86"/>
        <end position="236"/>
    </location>
</feature>
<protein>
    <submittedName>
        <fullName evidence="4">PQQ-dependent sugar dehydrogenase</fullName>
    </submittedName>
</protein>
<dbReference type="RefSeq" id="WP_201955501.1">
    <property type="nucleotide sequence ID" value="NZ_JAERRJ010000015.1"/>
</dbReference>